<geneLocation type="mitochondrion" evidence="3"/>
<gene>
    <name evidence="2" type="ORF">PBRA_005253</name>
    <name evidence="3" type="ORF">PLBR_LOCUS1917</name>
</gene>
<protein>
    <recommendedName>
        <fullName evidence="6">RxLR effector protein</fullName>
    </recommendedName>
</protein>
<organism evidence="2 4">
    <name type="scientific">Plasmodiophora brassicae</name>
    <name type="common">Clubroot disease agent</name>
    <dbReference type="NCBI Taxonomy" id="37360"/>
    <lineage>
        <taxon>Eukaryota</taxon>
        <taxon>Sar</taxon>
        <taxon>Rhizaria</taxon>
        <taxon>Endomyxa</taxon>
        <taxon>Phytomyxea</taxon>
        <taxon>Plasmodiophorida</taxon>
        <taxon>Plasmodiophoridae</taxon>
        <taxon>Plasmodiophora</taxon>
    </lineage>
</organism>
<dbReference type="AlphaFoldDB" id="A0A0G4IN97"/>
<feature type="signal peptide" evidence="1">
    <location>
        <begin position="1"/>
        <end position="21"/>
    </location>
</feature>
<reference evidence="2 4" key="1">
    <citation type="submission" date="2015-02" db="EMBL/GenBank/DDBJ databases">
        <authorList>
            <person name="Chooi Y.-H."/>
        </authorList>
    </citation>
    <scope>NUCLEOTIDE SEQUENCE [LARGE SCALE GENOMIC DNA]</scope>
    <source>
        <strain evidence="2">E3</strain>
    </source>
</reference>
<keyword evidence="1" id="KW-0732">Signal</keyword>
<proteinExistence type="predicted"/>
<keyword evidence="4" id="KW-1185">Reference proteome</keyword>
<feature type="chain" id="PRO_5035990689" description="RxLR effector protein" evidence="1">
    <location>
        <begin position="22"/>
        <end position="104"/>
    </location>
</feature>
<accession>A0A0G4IN97</accession>
<name>A0A0G4IN97_PLABS</name>
<evidence type="ECO:0008006" key="6">
    <source>
        <dbReference type="Google" id="ProtNLM"/>
    </source>
</evidence>
<keyword evidence="3" id="KW-0496">Mitochondrion</keyword>
<evidence type="ECO:0000313" key="5">
    <source>
        <dbReference type="Proteomes" id="UP000290189"/>
    </source>
</evidence>
<evidence type="ECO:0000313" key="2">
    <source>
        <dbReference type="EMBL" id="CEO96644.1"/>
    </source>
</evidence>
<evidence type="ECO:0000313" key="4">
    <source>
        <dbReference type="Proteomes" id="UP000039324"/>
    </source>
</evidence>
<dbReference type="Proteomes" id="UP000290189">
    <property type="component" value="Unassembled WGS sequence"/>
</dbReference>
<evidence type="ECO:0000256" key="1">
    <source>
        <dbReference type="SAM" id="SignalP"/>
    </source>
</evidence>
<sequence>MRPVIVALLAVVVMSALMSEAAFENQTQAIAIARRVSQEKVLVSPSSASPKTPKAWMLKEFLDVDTDEDDLTEHMVQPCQRVRKVVRRRNSKSSWTGPDDDEDF</sequence>
<dbReference type="Proteomes" id="UP000039324">
    <property type="component" value="Unassembled WGS sequence"/>
</dbReference>
<reference evidence="3 5" key="2">
    <citation type="submission" date="2018-03" db="EMBL/GenBank/DDBJ databases">
        <authorList>
            <person name="Fogelqvist J."/>
        </authorList>
    </citation>
    <scope>NUCLEOTIDE SEQUENCE [LARGE SCALE GENOMIC DNA]</scope>
</reference>
<evidence type="ECO:0000313" key="3">
    <source>
        <dbReference type="EMBL" id="SPQ94702.1"/>
    </source>
</evidence>
<dbReference type="EMBL" id="CDSF01000068">
    <property type="protein sequence ID" value="CEO96644.1"/>
    <property type="molecule type" value="Genomic_DNA"/>
</dbReference>
<dbReference type="EMBL" id="OVEO01000003">
    <property type="protein sequence ID" value="SPQ94702.1"/>
    <property type="molecule type" value="Genomic_DNA"/>
</dbReference>